<gene>
    <name evidence="2" type="ORF">TIFTF001_017554</name>
</gene>
<proteinExistence type="predicted"/>
<keyword evidence="3" id="KW-1185">Reference proteome</keyword>
<evidence type="ECO:0000313" key="2">
    <source>
        <dbReference type="EMBL" id="GMN48373.1"/>
    </source>
</evidence>
<feature type="region of interest" description="Disordered" evidence="1">
    <location>
        <begin position="1"/>
        <end position="36"/>
    </location>
</feature>
<reference evidence="2" key="1">
    <citation type="submission" date="2023-07" db="EMBL/GenBank/DDBJ databases">
        <title>draft genome sequence of fig (Ficus carica).</title>
        <authorList>
            <person name="Takahashi T."/>
            <person name="Nishimura K."/>
        </authorList>
    </citation>
    <scope>NUCLEOTIDE SEQUENCE</scope>
</reference>
<dbReference type="EMBL" id="BTGU01000028">
    <property type="protein sequence ID" value="GMN48373.1"/>
    <property type="molecule type" value="Genomic_DNA"/>
</dbReference>
<accession>A0AA88ALC9</accession>
<evidence type="ECO:0000256" key="1">
    <source>
        <dbReference type="SAM" id="MobiDB-lite"/>
    </source>
</evidence>
<name>A0AA88ALC9_FICCA</name>
<dbReference type="AlphaFoldDB" id="A0AA88ALC9"/>
<dbReference type="Proteomes" id="UP001187192">
    <property type="component" value="Unassembled WGS sequence"/>
</dbReference>
<evidence type="ECO:0000313" key="3">
    <source>
        <dbReference type="Proteomes" id="UP001187192"/>
    </source>
</evidence>
<protein>
    <submittedName>
        <fullName evidence="2">Uncharacterized protein</fullName>
    </submittedName>
</protein>
<organism evidence="2 3">
    <name type="scientific">Ficus carica</name>
    <name type="common">Common fig</name>
    <dbReference type="NCBI Taxonomy" id="3494"/>
    <lineage>
        <taxon>Eukaryota</taxon>
        <taxon>Viridiplantae</taxon>
        <taxon>Streptophyta</taxon>
        <taxon>Embryophyta</taxon>
        <taxon>Tracheophyta</taxon>
        <taxon>Spermatophyta</taxon>
        <taxon>Magnoliopsida</taxon>
        <taxon>eudicotyledons</taxon>
        <taxon>Gunneridae</taxon>
        <taxon>Pentapetalae</taxon>
        <taxon>rosids</taxon>
        <taxon>fabids</taxon>
        <taxon>Rosales</taxon>
        <taxon>Moraceae</taxon>
        <taxon>Ficeae</taxon>
        <taxon>Ficus</taxon>
    </lineage>
</organism>
<comment type="caution">
    <text evidence="2">The sequence shown here is derived from an EMBL/GenBank/DDBJ whole genome shotgun (WGS) entry which is preliminary data.</text>
</comment>
<sequence>MLISVGPRPGGNTTIPAPTGFPAPTDFPAKRYPGLA</sequence>